<organism evidence="2 3">
    <name type="scientific">Mycobacterium talmoniae</name>
    <dbReference type="NCBI Taxonomy" id="1858794"/>
    <lineage>
        <taxon>Bacteria</taxon>
        <taxon>Bacillati</taxon>
        <taxon>Actinomycetota</taxon>
        <taxon>Actinomycetes</taxon>
        <taxon>Mycobacteriales</taxon>
        <taxon>Mycobacteriaceae</taxon>
        <taxon>Mycobacterium</taxon>
    </lineage>
</organism>
<proteinExistence type="predicted"/>
<accession>A0A2S8BEZ4</accession>
<feature type="region of interest" description="Disordered" evidence="1">
    <location>
        <begin position="112"/>
        <end position="136"/>
    </location>
</feature>
<dbReference type="EMBL" id="PPEA01000660">
    <property type="protein sequence ID" value="PQM45198.1"/>
    <property type="molecule type" value="Genomic_DNA"/>
</dbReference>
<gene>
    <name evidence="2" type="ORF">C1Y40_04624</name>
</gene>
<feature type="compositionally biased region" description="Low complexity" evidence="1">
    <location>
        <begin position="174"/>
        <end position="188"/>
    </location>
</feature>
<dbReference type="AlphaFoldDB" id="A0A2S8BEZ4"/>
<reference evidence="2 3" key="1">
    <citation type="journal article" date="2017" name="Int. J. Syst. Evol. Microbiol.">
        <title>Mycobacterium talmoniae sp. nov., a slowly growing mycobacterium isolated from human respiratory samples.</title>
        <authorList>
            <person name="Davidson R.M."/>
            <person name="DeGroote M.A."/>
            <person name="Marola J.L."/>
            <person name="Buss S."/>
            <person name="Jones V."/>
            <person name="McNeil M.R."/>
            <person name="Freifeld A.G."/>
            <person name="Elaine Epperson L."/>
            <person name="Hasan N.A."/>
            <person name="Jackson M."/>
            <person name="Iwen P.C."/>
            <person name="Salfinger M."/>
            <person name="Strong M."/>
        </authorList>
    </citation>
    <scope>NUCLEOTIDE SEQUENCE [LARGE SCALE GENOMIC DNA]</scope>
    <source>
        <strain evidence="2 3">ATCC BAA-2683</strain>
    </source>
</reference>
<evidence type="ECO:0000313" key="3">
    <source>
        <dbReference type="Proteomes" id="UP000238296"/>
    </source>
</evidence>
<evidence type="ECO:0000256" key="1">
    <source>
        <dbReference type="SAM" id="MobiDB-lite"/>
    </source>
</evidence>
<evidence type="ECO:0000313" key="2">
    <source>
        <dbReference type="EMBL" id="PQM45198.1"/>
    </source>
</evidence>
<name>A0A2S8BEZ4_9MYCO</name>
<protein>
    <submittedName>
        <fullName evidence="2">Uncharacterized protein</fullName>
    </submittedName>
</protein>
<sequence length="211" mass="22958">MRRRRGEWLQPDRRRARRVGDHRGSVLCPHGGVVRFVGGDGRGVLAEQVRGHQDRELRAVGVDSGRGHDGRPDGVVVLGREIRRACHAGRVSCGVGQPVGVVGRFHSHRFGGRPAPGVGERRYRGPPARLGRREFSGQRPPRLRCFQQRPGAGAGVDQGRRDLGRCVHVPSAAVAPRRAADRVGAAGRRSGERRSARRQSMSPAGAGARRR</sequence>
<feature type="region of interest" description="Disordered" evidence="1">
    <location>
        <begin position="174"/>
        <end position="211"/>
    </location>
</feature>
<comment type="caution">
    <text evidence="2">The sequence shown here is derived from an EMBL/GenBank/DDBJ whole genome shotgun (WGS) entry which is preliminary data.</text>
</comment>
<dbReference type="Proteomes" id="UP000238296">
    <property type="component" value="Unassembled WGS sequence"/>
</dbReference>